<evidence type="ECO:0008006" key="3">
    <source>
        <dbReference type="Google" id="ProtNLM"/>
    </source>
</evidence>
<sequence length="72" mass="7527">MTADFRISVSTACTHVRSVVTLLARRAPGLTAALRAVKRRAAYVLVGGTLTACDRADDSRSDYSGKNAAATA</sequence>
<evidence type="ECO:0000313" key="2">
    <source>
        <dbReference type="Proteomes" id="UP000549009"/>
    </source>
</evidence>
<gene>
    <name evidence="1" type="ORF">FHS40_009232</name>
</gene>
<evidence type="ECO:0000313" key="1">
    <source>
        <dbReference type="EMBL" id="MBB5110102.1"/>
    </source>
</evidence>
<reference evidence="1 2" key="1">
    <citation type="submission" date="2020-08" db="EMBL/GenBank/DDBJ databases">
        <title>Genomic Encyclopedia of Type Strains, Phase III (KMG-III): the genomes of soil and plant-associated and newly described type strains.</title>
        <authorList>
            <person name="Whitman W."/>
        </authorList>
    </citation>
    <scope>NUCLEOTIDE SEQUENCE [LARGE SCALE GENOMIC DNA]</scope>
    <source>
        <strain evidence="1 2">CECT 3146</strain>
    </source>
</reference>
<organism evidence="1 2">
    <name type="scientific">Streptomyces spectabilis</name>
    <dbReference type="NCBI Taxonomy" id="68270"/>
    <lineage>
        <taxon>Bacteria</taxon>
        <taxon>Bacillati</taxon>
        <taxon>Actinomycetota</taxon>
        <taxon>Actinomycetes</taxon>
        <taxon>Kitasatosporales</taxon>
        <taxon>Streptomycetaceae</taxon>
        <taxon>Streptomyces</taxon>
    </lineage>
</organism>
<proteinExistence type="predicted"/>
<keyword evidence="2" id="KW-1185">Reference proteome</keyword>
<dbReference type="EMBL" id="JACHJD010000071">
    <property type="protein sequence ID" value="MBB5110102.1"/>
    <property type="molecule type" value="Genomic_DNA"/>
</dbReference>
<comment type="caution">
    <text evidence="1">The sequence shown here is derived from an EMBL/GenBank/DDBJ whole genome shotgun (WGS) entry which is preliminary data.</text>
</comment>
<dbReference type="AlphaFoldDB" id="A0A7W8B553"/>
<name>A0A7W8B553_STRST</name>
<dbReference type="Proteomes" id="UP000549009">
    <property type="component" value="Unassembled WGS sequence"/>
</dbReference>
<accession>A0A7W8B553</accession>
<protein>
    <recommendedName>
        <fullName evidence="3">Transposase</fullName>
    </recommendedName>
</protein>